<feature type="compositionally biased region" description="Basic and acidic residues" evidence="1">
    <location>
        <begin position="36"/>
        <end position="45"/>
    </location>
</feature>
<organism evidence="2">
    <name type="scientific">bioreactor metagenome</name>
    <dbReference type="NCBI Taxonomy" id="1076179"/>
    <lineage>
        <taxon>unclassified sequences</taxon>
        <taxon>metagenomes</taxon>
        <taxon>ecological metagenomes</taxon>
    </lineage>
</organism>
<protein>
    <submittedName>
        <fullName evidence="2">Uncharacterized protein</fullName>
    </submittedName>
</protein>
<name>A0A645IIY6_9ZZZZ</name>
<gene>
    <name evidence="2" type="ORF">SDC9_198898</name>
</gene>
<reference evidence="2" key="1">
    <citation type="submission" date="2019-08" db="EMBL/GenBank/DDBJ databases">
        <authorList>
            <person name="Kucharzyk K."/>
            <person name="Murdoch R.W."/>
            <person name="Higgins S."/>
            <person name="Loffler F."/>
        </authorList>
    </citation>
    <scope>NUCLEOTIDE SEQUENCE</scope>
</reference>
<evidence type="ECO:0000256" key="1">
    <source>
        <dbReference type="SAM" id="MobiDB-lite"/>
    </source>
</evidence>
<dbReference type="AlphaFoldDB" id="A0A645IIY6"/>
<comment type="caution">
    <text evidence="2">The sequence shown here is derived from an EMBL/GenBank/DDBJ whole genome shotgun (WGS) entry which is preliminary data.</text>
</comment>
<accession>A0A645IIY6</accession>
<proteinExistence type="predicted"/>
<evidence type="ECO:0000313" key="2">
    <source>
        <dbReference type="EMBL" id="MPN51255.1"/>
    </source>
</evidence>
<dbReference type="EMBL" id="VSSQ01116177">
    <property type="protein sequence ID" value="MPN51255.1"/>
    <property type="molecule type" value="Genomic_DNA"/>
</dbReference>
<feature type="region of interest" description="Disordered" evidence="1">
    <location>
        <begin position="22"/>
        <end position="80"/>
    </location>
</feature>
<sequence>MRSLRRTEGFFPLFPWKVPIRPEKKDRANVPRKKSDRGECQDRRTTLRFPDGAPAADNGLAGRASGEGVPDRNSGVRLPE</sequence>